<dbReference type="AlphaFoldDB" id="A0AAE3GHY8"/>
<dbReference type="SUPFAM" id="SSF56112">
    <property type="entry name" value="Protein kinase-like (PK-like)"/>
    <property type="match status" value="1"/>
</dbReference>
<dbReference type="EMBL" id="JAMTCK010000012">
    <property type="protein sequence ID" value="MCP2167973.1"/>
    <property type="molecule type" value="Genomic_DNA"/>
</dbReference>
<dbReference type="PANTHER" id="PTHR21310:SF40">
    <property type="entry name" value="AMINOGLYCOSIDE PHOSPHOTRANSFERASE DOMAIN-CONTAINING PROTEIN-RELATED"/>
    <property type="match status" value="1"/>
</dbReference>
<dbReference type="Gene3D" id="3.90.1200.10">
    <property type="match status" value="1"/>
</dbReference>
<dbReference type="Pfam" id="PF01636">
    <property type="entry name" value="APH"/>
    <property type="match status" value="2"/>
</dbReference>
<gene>
    <name evidence="2" type="ORF">LX83_004847</name>
</gene>
<proteinExistence type="predicted"/>
<dbReference type="Proteomes" id="UP001206128">
    <property type="component" value="Unassembled WGS sequence"/>
</dbReference>
<feature type="domain" description="Aminoglycoside phosphotransferase" evidence="1">
    <location>
        <begin position="119"/>
        <end position="165"/>
    </location>
</feature>
<comment type="caution">
    <text evidence="2">The sequence shown here is derived from an EMBL/GenBank/DDBJ whole genome shotgun (WGS) entry which is preliminary data.</text>
</comment>
<dbReference type="PANTHER" id="PTHR21310">
    <property type="entry name" value="AMINOGLYCOSIDE PHOSPHOTRANSFERASE-RELATED-RELATED"/>
    <property type="match status" value="1"/>
</dbReference>
<accession>A0AAE3GHY8</accession>
<dbReference type="InterPro" id="IPR011009">
    <property type="entry name" value="Kinase-like_dom_sf"/>
</dbReference>
<dbReference type="InterPro" id="IPR002575">
    <property type="entry name" value="Aminoglycoside_PTrfase"/>
</dbReference>
<sequence>MALGERIIADRQHLIASGKDAEVLVRPDGLLVKRSRLGTSLAGEARLLRYLRGHGLPVPDVVSVRGGELVMEYVPGPTMAEELSARPWRAPVLGHHLAGLHQRLADIPAPPWLPAAGRGDSLLHMDLHPGNVVLGPAGPVVLDWGRAARGNRHLDVALSWLVLASAKLTRRSQVTRWLMLRAFLARVDRAGLRAALPAAAAHRLSDTDRGPEERALVRRAVATMR</sequence>
<reference evidence="2" key="1">
    <citation type="submission" date="2022-06" db="EMBL/GenBank/DDBJ databases">
        <title>Genomic Encyclopedia of Archaeal and Bacterial Type Strains, Phase II (KMG-II): from individual species to whole genera.</title>
        <authorList>
            <person name="Goeker M."/>
        </authorList>
    </citation>
    <scope>NUCLEOTIDE SEQUENCE</scope>
    <source>
        <strain evidence="2">DSM 43935</strain>
    </source>
</reference>
<dbReference type="RefSeq" id="WP_253775380.1">
    <property type="nucleotide sequence ID" value="NZ_JAMTCK010000012.1"/>
</dbReference>
<feature type="domain" description="Aminoglycoside phosphotransferase" evidence="1">
    <location>
        <begin position="15"/>
        <end position="118"/>
    </location>
</feature>
<organism evidence="2 3">
    <name type="scientific">Goodfellowiella coeruleoviolacea</name>
    <dbReference type="NCBI Taxonomy" id="334858"/>
    <lineage>
        <taxon>Bacteria</taxon>
        <taxon>Bacillati</taxon>
        <taxon>Actinomycetota</taxon>
        <taxon>Actinomycetes</taxon>
        <taxon>Pseudonocardiales</taxon>
        <taxon>Pseudonocardiaceae</taxon>
        <taxon>Goodfellowiella</taxon>
    </lineage>
</organism>
<evidence type="ECO:0000313" key="2">
    <source>
        <dbReference type="EMBL" id="MCP2167973.1"/>
    </source>
</evidence>
<evidence type="ECO:0000313" key="3">
    <source>
        <dbReference type="Proteomes" id="UP001206128"/>
    </source>
</evidence>
<name>A0AAE3GHY8_9PSEU</name>
<evidence type="ECO:0000259" key="1">
    <source>
        <dbReference type="Pfam" id="PF01636"/>
    </source>
</evidence>
<keyword evidence="3" id="KW-1185">Reference proteome</keyword>
<protein>
    <submittedName>
        <fullName evidence="2">Phosphotransferase enzyme family protein</fullName>
    </submittedName>
</protein>
<dbReference type="InterPro" id="IPR051678">
    <property type="entry name" value="AGP_Transferase"/>
</dbReference>